<dbReference type="Proteomes" id="UP000255036">
    <property type="component" value="Unassembled WGS sequence"/>
</dbReference>
<dbReference type="PANTHER" id="PTHR33451:SF5">
    <property type="entry name" value="NA+_H+ ANTIPORTER"/>
    <property type="match status" value="1"/>
</dbReference>
<dbReference type="AlphaFoldDB" id="A0A371B080"/>
<evidence type="ECO:0000256" key="9">
    <source>
        <dbReference type="SAM" id="Phobius"/>
    </source>
</evidence>
<comment type="similarity">
    <text evidence="8">Belongs to the NhaC Na(+)/H(+) (TC 2.A.35) antiporter family.</text>
</comment>
<keyword evidence="7 9" id="KW-0472">Membrane</keyword>
<keyword evidence="6 9" id="KW-1133">Transmembrane helix</keyword>
<evidence type="ECO:0000313" key="12">
    <source>
        <dbReference type="Proteomes" id="UP000255036"/>
    </source>
</evidence>
<gene>
    <name evidence="11" type="ORF">DWV06_00350</name>
</gene>
<dbReference type="GO" id="GO:0005886">
    <property type="term" value="C:plasma membrane"/>
    <property type="evidence" value="ECO:0007669"/>
    <property type="project" value="UniProtKB-SubCell"/>
</dbReference>
<feature type="domain" description="Na+/H+ antiporter NhaC-like C-terminal" evidence="10">
    <location>
        <begin position="46"/>
        <end position="220"/>
    </location>
</feature>
<keyword evidence="4" id="KW-1003">Cell membrane</keyword>
<feature type="transmembrane region" description="Helical" evidence="9">
    <location>
        <begin position="158"/>
        <end position="180"/>
    </location>
</feature>
<keyword evidence="12" id="KW-1185">Reference proteome</keyword>
<feature type="transmembrane region" description="Helical" evidence="9">
    <location>
        <begin position="256"/>
        <end position="276"/>
    </location>
</feature>
<evidence type="ECO:0000313" key="11">
    <source>
        <dbReference type="EMBL" id="RDU25209.1"/>
    </source>
</evidence>
<dbReference type="Pfam" id="PF03553">
    <property type="entry name" value="Na_H_antiporter"/>
    <property type="match status" value="2"/>
</dbReference>
<dbReference type="PANTHER" id="PTHR33451">
    <property type="entry name" value="MALATE-2H(+)/NA(+)-LACTATE ANTIPORTER"/>
    <property type="match status" value="1"/>
</dbReference>
<reference evidence="11 12" key="1">
    <citation type="submission" date="2018-07" db="EMBL/GenBank/DDBJ databases">
        <title>Anaerosacharophilus polymeroproducens gen. nov. sp. nov., an anaerobic bacterium isolated from salt field.</title>
        <authorList>
            <person name="Kim W."/>
            <person name="Yang S.-H."/>
            <person name="Oh J."/>
            <person name="Lee J.-H."/>
            <person name="Kwon K.K."/>
        </authorList>
    </citation>
    <scope>NUCLEOTIDE SEQUENCE [LARGE SCALE GENOMIC DNA]</scope>
    <source>
        <strain evidence="11 12">MCWD5</strain>
    </source>
</reference>
<dbReference type="InterPro" id="IPR018461">
    <property type="entry name" value="Na/H_Antiport_NhaC-like_C"/>
</dbReference>
<dbReference type="EMBL" id="QRCT01000003">
    <property type="protein sequence ID" value="RDU25209.1"/>
    <property type="molecule type" value="Genomic_DNA"/>
</dbReference>
<feature type="transmembrane region" description="Helical" evidence="9">
    <location>
        <begin position="234"/>
        <end position="251"/>
    </location>
</feature>
<dbReference type="RefSeq" id="WP_115480195.1">
    <property type="nucleotide sequence ID" value="NZ_QRCT01000003.1"/>
</dbReference>
<organism evidence="11 12">
    <name type="scientific">Anaerosacchariphilus polymeriproducens</name>
    <dbReference type="NCBI Taxonomy" id="1812858"/>
    <lineage>
        <taxon>Bacteria</taxon>
        <taxon>Bacillati</taxon>
        <taxon>Bacillota</taxon>
        <taxon>Clostridia</taxon>
        <taxon>Lachnospirales</taxon>
        <taxon>Lachnospiraceae</taxon>
        <taxon>Anaerosacchariphilus</taxon>
    </lineage>
</organism>
<evidence type="ECO:0000256" key="8">
    <source>
        <dbReference type="ARBA" id="ARBA00038435"/>
    </source>
</evidence>
<evidence type="ECO:0000256" key="2">
    <source>
        <dbReference type="ARBA" id="ARBA00022448"/>
    </source>
</evidence>
<accession>A0A371B080</accession>
<keyword evidence="3" id="KW-0050">Antiport</keyword>
<feature type="transmembrane region" description="Helical" evidence="9">
    <location>
        <begin position="201"/>
        <end position="222"/>
    </location>
</feature>
<sequence>MEKNIKIKANGWALLPIGVFLVLYLGLGIYYEYIVGVEMGFYNIPIVVAFLVAIMVACIQNRKVNFNQKLQLMAAGVGDANIITMILIFLAAGIFVGVTGRNSAQSVAYFMLSISPAWLAVVVLFIVACFVSTAMGTSCGTITLILPIAVAVSETSGYSMALCVGAVMGGAMFGDNLSFISDTTIAACSTQGCEMRDKFKANVMIALPAAVITLIITLVMSLHAEPANIKIPEYNIITLVPYLIVLVCGILGMNVFLVLIIGIVSGGIISLVTGSVTGFELIGNMGTGASGMFETILVAVLVSALCGLIRAYGGFEALLALIRKLFKGKIGSQFGMGLLVGIMDIATANNTVAIVMAGPIAKEMSEEYDIEPKRAASILDTFSCIFQGVIPYGAQMLLALSTIAASGYSYSAFQVMPYLFYPYCLAVVSIIYIFMQKKNVRH</sequence>
<feature type="transmembrane region" description="Helical" evidence="9">
    <location>
        <begin position="80"/>
        <end position="100"/>
    </location>
</feature>
<feature type="transmembrane region" description="Helical" evidence="9">
    <location>
        <begin position="418"/>
        <end position="435"/>
    </location>
</feature>
<comment type="caution">
    <text evidence="11">The sequence shown here is derived from an EMBL/GenBank/DDBJ whole genome shotgun (WGS) entry which is preliminary data.</text>
</comment>
<feature type="domain" description="Na+/H+ antiporter NhaC-like C-terminal" evidence="10">
    <location>
        <begin position="244"/>
        <end position="435"/>
    </location>
</feature>
<evidence type="ECO:0000256" key="1">
    <source>
        <dbReference type="ARBA" id="ARBA00004651"/>
    </source>
</evidence>
<keyword evidence="5 9" id="KW-0812">Transmembrane</keyword>
<feature type="transmembrane region" description="Helical" evidence="9">
    <location>
        <begin position="334"/>
        <end position="357"/>
    </location>
</feature>
<evidence type="ECO:0000256" key="3">
    <source>
        <dbReference type="ARBA" id="ARBA00022449"/>
    </source>
</evidence>
<dbReference type="GO" id="GO:0015297">
    <property type="term" value="F:antiporter activity"/>
    <property type="evidence" value="ECO:0007669"/>
    <property type="project" value="UniProtKB-KW"/>
</dbReference>
<dbReference type="InterPro" id="IPR052180">
    <property type="entry name" value="NhaC_Na-H+_Antiporter"/>
</dbReference>
<protein>
    <submittedName>
        <fullName evidence="11">Na+/H+ antiporter NhaC family protein</fullName>
    </submittedName>
</protein>
<keyword evidence="2" id="KW-0813">Transport</keyword>
<evidence type="ECO:0000256" key="4">
    <source>
        <dbReference type="ARBA" id="ARBA00022475"/>
    </source>
</evidence>
<evidence type="ECO:0000256" key="7">
    <source>
        <dbReference type="ARBA" id="ARBA00023136"/>
    </source>
</evidence>
<feature type="transmembrane region" description="Helical" evidence="9">
    <location>
        <begin position="134"/>
        <end position="152"/>
    </location>
</feature>
<feature type="transmembrane region" description="Helical" evidence="9">
    <location>
        <begin position="296"/>
        <end position="322"/>
    </location>
</feature>
<name>A0A371B080_9FIRM</name>
<evidence type="ECO:0000256" key="5">
    <source>
        <dbReference type="ARBA" id="ARBA00022692"/>
    </source>
</evidence>
<dbReference type="OrthoDB" id="9790605at2"/>
<feature type="transmembrane region" description="Helical" evidence="9">
    <location>
        <begin position="106"/>
        <end position="127"/>
    </location>
</feature>
<evidence type="ECO:0000259" key="10">
    <source>
        <dbReference type="Pfam" id="PF03553"/>
    </source>
</evidence>
<evidence type="ECO:0000256" key="6">
    <source>
        <dbReference type="ARBA" id="ARBA00022989"/>
    </source>
</evidence>
<feature type="transmembrane region" description="Helical" evidence="9">
    <location>
        <begin position="12"/>
        <end position="33"/>
    </location>
</feature>
<proteinExistence type="inferred from homology"/>
<feature type="transmembrane region" description="Helical" evidence="9">
    <location>
        <begin position="39"/>
        <end position="59"/>
    </location>
</feature>
<comment type="subcellular location">
    <subcellularLocation>
        <location evidence="1">Cell membrane</location>
        <topology evidence="1">Multi-pass membrane protein</topology>
    </subcellularLocation>
</comment>